<dbReference type="GO" id="GO:0004386">
    <property type="term" value="F:helicase activity"/>
    <property type="evidence" value="ECO:0007669"/>
    <property type="project" value="UniProtKB-KW"/>
</dbReference>
<dbReference type="Proteomes" id="UP000703661">
    <property type="component" value="Unassembled WGS sequence"/>
</dbReference>
<feature type="domain" description="Helicase C-terminal" evidence="1">
    <location>
        <begin position="1"/>
        <end position="65"/>
    </location>
</feature>
<protein>
    <submittedName>
        <fullName evidence="2">DEAD-box ATP-dependent RNA helicase 52</fullName>
    </submittedName>
</protein>
<dbReference type="Pfam" id="PF00271">
    <property type="entry name" value="Helicase_C"/>
    <property type="match status" value="1"/>
</dbReference>
<dbReference type="Gene3D" id="3.40.50.300">
    <property type="entry name" value="P-loop containing nucleotide triphosphate hydrolases"/>
    <property type="match status" value="1"/>
</dbReference>
<evidence type="ECO:0000313" key="3">
    <source>
        <dbReference type="Proteomes" id="UP000703661"/>
    </source>
</evidence>
<reference evidence="2" key="1">
    <citation type="journal article" date="2020" name="Fungal Divers.">
        <title>Resolving the Mortierellaceae phylogeny through synthesis of multi-gene phylogenetics and phylogenomics.</title>
        <authorList>
            <person name="Vandepol N."/>
            <person name="Liber J."/>
            <person name="Desiro A."/>
            <person name="Na H."/>
            <person name="Kennedy M."/>
            <person name="Barry K."/>
            <person name="Grigoriev I.V."/>
            <person name="Miller A.N."/>
            <person name="O'Donnell K."/>
            <person name="Stajich J.E."/>
            <person name="Bonito G."/>
        </authorList>
    </citation>
    <scope>NUCLEOTIDE SEQUENCE</scope>
    <source>
        <strain evidence="2">NRRL 2769</strain>
    </source>
</reference>
<dbReference type="InterPro" id="IPR027417">
    <property type="entry name" value="P-loop_NTPase"/>
</dbReference>
<proteinExistence type="predicted"/>
<keyword evidence="3" id="KW-1185">Reference proteome</keyword>
<keyword evidence="2" id="KW-0347">Helicase</keyword>
<accession>A0A9P6T2H6</accession>
<evidence type="ECO:0000259" key="1">
    <source>
        <dbReference type="PROSITE" id="PS51194"/>
    </source>
</evidence>
<keyword evidence="2" id="KW-0378">Hydrolase</keyword>
<dbReference type="AlphaFoldDB" id="A0A9P6T2H6"/>
<dbReference type="SUPFAM" id="SSF52540">
    <property type="entry name" value="P-loop containing nucleoside triphosphate hydrolases"/>
    <property type="match status" value="1"/>
</dbReference>
<comment type="caution">
    <text evidence="2">The sequence shown here is derived from an EMBL/GenBank/DDBJ whole genome shotgun (WGS) entry which is preliminary data.</text>
</comment>
<dbReference type="EMBL" id="JAAAID010000310">
    <property type="protein sequence ID" value="KAG0019110.1"/>
    <property type="molecule type" value="Genomic_DNA"/>
</dbReference>
<name>A0A9P6T2H6_9FUNG</name>
<sequence length="91" mass="10391">MHVINFDLPNDIDEYVHRIGRTARAGNRGIATSFYNDKHSIIAPKLTKLLIECQQEVPDFLRGYADPNATYENEDFYEESTEEHTSGTGGW</sequence>
<organism evidence="2 3">
    <name type="scientific">Entomortierella chlamydospora</name>
    <dbReference type="NCBI Taxonomy" id="101097"/>
    <lineage>
        <taxon>Eukaryota</taxon>
        <taxon>Fungi</taxon>
        <taxon>Fungi incertae sedis</taxon>
        <taxon>Mucoromycota</taxon>
        <taxon>Mortierellomycotina</taxon>
        <taxon>Mortierellomycetes</taxon>
        <taxon>Mortierellales</taxon>
        <taxon>Mortierellaceae</taxon>
        <taxon>Entomortierella</taxon>
    </lineage>
</organism>
<dbReference type="PROSITE" id="PS51194">
    <property type="entry name" value="HELICASE_CTER"/>
    <property type="match status" value="1"/>
</dbReference>
<gene>
    <name evidence="2" type="primary">RH52</name>
    <name evidence="2" type="ORF">BGZ80_006300</name>
</gene>
<keyword evidence="2" id="KW-0547">Nucleotide-binding</keyword>
<evidence type="ECO:0000313" key="2">
    <source>
        <dbReference type="EMBL" id="KAG0019110.1"/>
    </source>
</evidence>
<dbReference type="OrthoDB" id="2349151at2759"/>
<keyword evidence="2" id="KW-0067">ATP-binding</keyword>
<dbReference type="InterPro" id="IPR001650">
    <property type="entry name" value="Helicase_C-like"/>
</dbReference>
<dbReference type="PANTHER" id="PTHR47958">
    <property type="entry name" value="ATP-DEPENDENT RNA HELICASE DBP3"/>
    <property type="match status" value="1"/>
</dbReference>